<dbReference type="InterPro" id="IPR023214">
    <property type="entry name" value="HAD_sf"/>
</dbReference>
<dbReference type="InterPro" id="IPR036412">
    <property type="entry name" value="HAD-like_sf"/>
</dbReference>
<dbReference type="AlphaFoldDB" id="A0A9X2MJ02"/>
<keyword evidence="2" id="KW-1185">Reference proteome</keyword>
<dbReference type="PANTHER" id="PTHR10000:SF8">
    <property type="entry name" value="HAD SUPERFAMILY HYDROLASE-LIKE, TYPE 3"/>
    <property type="match status" value="1"/>
</dbReference>
<dbReference type="Proteomes" id="UP001142078">
    <property type="component" value="Unassembled WGS sequence"/>
</dbReference>
<dbReference type="SUPFAM" id="SSF56784">
    <property type="entry name" value="HAD-like"/>
    <property type="match status" value="1"/>
</dbReference>
<keyword evidence="1" id="KW-0378">Hydrolase</keyword>
<dbReference type="NCBIfam" id="TIGR01484">
    <property type="entry name" value="HAD-SF-IIB"/>
    <property type="match status" value="1"/>
</dbReference>
<dbReference type="EMBL" id="JANJZL010000006">
    <property type="protein sequence ID" value="MCR2044408.1"/>
    <property type="molecule type" value="Genomic_DNA"/>
</dbReference>
<gene>
    <name evidence="1" type="ORF">NSA23_09815</name>
</gene>
<dbReference type="NCBIfam" id="TIGR00099">
    <property type="entry name" value="Cof-subfamily"/>
    <property type="match status" value="1"/>
</dbReference>
<dbReference type="GO" id="GO:0000287">
    <property type="term" value="F:magnesium ion binding"/>
    <property type="evidence" value="ECO:0007669"/>
    <property type="project" value="TreeGrafter"/>
</dbReference>
<organism evidence="1 2">
    <name type="scientific">Anaerosalibacter massiliensis</name>
    <dbReference type="NCBI Taxonomy" id="1347392"/>
    <lineage>
        <taxon>Bacteria</taxon>
        <taxon>Bacillati</taxon>
        <taxon>Bacillota</taxon>
        <taxon>Tissierellia</taxon>
        <taxon>Tissierellales</taxon>
        <taxon>Sporanaerobacteraceae</taxon>
        <taxon>Anaerosalibacter</taxon>
    </lineage>
</organism>
<dbReference type="GO" id="GO:0005829">
    <property type="term" value="C:cytosol"/>
    <property type="evidence" value="ECO:0007669"/>
    <property type="project" value="TreeGrafter"/>
</dbReference>
<name>A0A9X2MJ02_9FIRM</name>
<reference evidence="1" key="1">
    <citation type="submission" date="2022-07" db="EMBL/GenBank/DDBJ databases">
        <title>Enhanced cultured diversity of the mouse gut microbiota enables custom-made synthetic communities.</title>
        <authorList>
            <person name="Afrizal A."/>
        </authorList>
    </citation>
    <scope>NUCLEOTIDE SEQUENCE</scope>
    <source>
        <strain evidence="1">DSM 29482</strain>
    </source>
</reference>
<evidence type="ECO:0000313" key="2">
    <source>
        <dbReference type="Proteomes" id="UP001142078"/>
    </source>
</evidence>
<comment type="caution">
    <text evidence="1">The sequence shown here is derived from an EMBL/GenBank/DDBJ whole genome shotgun (WGS) entry which is preliminary data.</text>
</comment>
<sequence>MLKTIFCDLDGTLLDNKNRIVPGTAEAIRKFTSFGGEFIIATGRLDHDIVYVEKRMEISGLYRISQNGAVIKDHHGNMFSGKRINSEIARQISKLLYEKDIRFEVSDFKRRYFPSSRPEGEVAEFVDSSIIIPNMYERIGIDIFPTIFLIFGNLDIFSEIRQEVAEKYGEFVDCVITSKHSLEIIPKDVSKGMAIRKIMDELKLKSNQVHVIGDSENDISMYEVTKNSYAMEHSPISVKEKSTYIYNTVIDCIRSMLNDSCSGMERID</sequence>
<dbReference type="SFLD" id="SFLDG01140">
    <property type="entry name" value="C2.B:_Phosphomannomutase_and_P"/>
    <property type="match status" value="1"/>
</dbReference>
<dbReference type="Gene3D" id="3.40.50.1000">
    <property type="entry name" value="HAD superfamily/HAD-like"/>
    <property type="match status" value="1"/>
</dbReference>
<dbReference type="InterPro" id="IPR006379">
    <property type="entry name" value="HAD-SF_hydro_IIB"/>
</dbReference>
<protein>
    <submittedName>
        <fullName evidence="1">HAD family hydrolase</fullName>
    </submittedName>
</protein>
<dbReference type="Gene3D" id="3.30.1240.10">
    <property type="match status" value="1"/>
</dbReference>
<dbReference type="InterPro" id="IPR000150">
    <property type="entry name" value="Cof"/>
</dbReference>
<dbReference type="Pfam" id="PF08282">
    <property type="entry name" value="Hydrolase_3"/>
    <property type="match status" value="1"/>
</dbReference>
<dbReference type="PANTHER" id="PTHR10000">
    <property type="entry name" value="PHOSPHOSERINE PHOSPHATASE"/>
    <property type="match status" value="1"/>
</dbReference>
<accession>A0A9X2MJ02</accession>
<proteinExistence type="predicted"/>
<dbReference type="RefSeq" id="WP_257490480.1">
    <property type="nucleotide sequence ID" value="NZ_JANJZL010000006.1"/>
</dbReference>
<dbReference type="GO" id="GO:0016791">
    <property type="term" value="F:phosphatase activity"/>
    <property type="evidence" value="ECO:0007669"/>
    <property type="project" value="UniProtKB-ARBA"/>
</dbReference>
<dbReference type="SFLD" id="SFLDS00003">
    <property type="entry name" value="Haloacid_Dehalogenase"/>
    <property type="match status" value="1"/>
</dbReference>
<evidence type="ECO:0000313" key="1">
    <source>
        <dbReference type="EMBL" id="MCR2044408.1"/>
    </source>
</evidence>